<evidence type="ECO:0000256" key="2">
    <source>
        <dbReference type="ARBA" id="ARBA00022527"/>
    </source>
</evidence>
<gene>
    <name evidence="18" type="primary">LRR-RLK17</name>
</gene>
<dbReference type="Gene3D" id="3.30.200.20">
    <property type="entry name" value="Phosphorylase Kinase, domain 1"/>
    <property type="match status" value="1"/>
</dbReference>
<dbReference type="InterPro" id="IPR032675">
    <property type="entry name" value="LRR_dom_sf"/>
</dbReference>
<keyword evidence="4" id="KW-0808">Transferase</keyword>
<proteinExistence type="evidence at transcript level"/>
<dbReference type="InterPro" id="IPR008271">
    <property type="entry name" value="Ser/Thr_kinase_AS"/>
</dbReference>
<evidence type="ECO:0000256" key="4">
    <source>
        <dbReference type="ARBA" id="ARBA00022679"/>
    </source>
</evidence>
<evidence type="ECO:0000256" key="16">
    <source>
        <dbReference type="SAM" id="SignalP"/>
    </source>
</evidence>
<dbReference type="Gene3D" id="3.80.10.10">
    <property type="entry name" value="Ribonuclease Inhibitor"/>
    <property type="match status" value="1"/>
</dbReference>
<evidence type="ECO:0000256" key="3">
    <source>
        <dbReference type="ARBA" id="ARBA00022614"/>
    </source>
</evidence>
<feature type="transmembrane region" description="Helical" evidence="15">
    <location>
        <begin position="484"/>
        <end position="508"/>
    </location>
</feature>
<evidence type="ECO:0000256" key="9">
    <source>
        <dbReference type="ARBA" id="ARBA00022777"/>
    </source>
</evidence>
<dbReference type="InterPro" id="IPR017441">
    <property type="entry name" value="Protein_kinase_ATP_BS"/>
</dbReference>
<dbReference type="PRINTS" id="PR00019">
    <property type="entry name" value="LEURICHRPT"/>
</dbReference>
<dbReference type="Gene3D" id="1.10.510.10">
    <property type="entry name" value="Transferase(Phosphotransferase) domain 1"/>
    <property type="match status" value="1"/>
</dbReference>
<dbReference type="SMART" id="SM00220">
    <property type="entry name" value="S_TKc"/>
    <property type="match status" value="1"/>
</dbReference>
<sequence>MGAPNFDLGRRSAAALVLVLHLLNVVQCQIYLMRQSELSALQSLWAAWNTSTPDPESNLAGWRTFAVNDSVTYQGFPQGDDPCYGRPWLGLVCAQRLSDELDLNTTNADIQFNATDFYYKAVIIGLTLNGASIVGQLDPDVIGYIPELSLLVLTGNPGLTGAIPSLASSNGLSSLKVIDLHGNAFNGTVDWDLVYAYLESLDLSNNMLSGETLRTGAFAPVTPRIRNLNLSHNNFSGPICQWFSPGDSFSVVGDDQLDLVNMDFSNNKFSGSFCNLANATFLHTVNMSQNLLSGEIDPASFIATGMPRLNELDLSHNNFTGTLPNLGFLKNITTLDLSWNSFDPGPFPDWTMRLEALEILDLSGTSLTGEFSSHVFNNSTKLQVILLDNNAITGALDIGSVYNTFRNLNRSLQLVSIRNNNISDVIFSSPGSIKDLGNWVTFNLNGNPYCNTSTRGTDLQNCVCEGFCVDSNLEAYSTKSMTKVVIITSTISAAVVATVIIVATLLFWRNKRQKRDLLLAVHQKFAEYEMKPTLFAFSELQKATHNFHPDNKLGQGGYGAVYEGFLTDGSKVAVKQLLSPTQQNMDDFLNEVVLLTSVKHRNLVKLKGCCLRGNQRLLVYEFMEKYDLADILFEHKGNQILSWPIRLNICLGVAQGLHYLHALVDPKIIHRDIKASNVLLDKNLQAKIADFGLALLFPNEESHIMTLHVAGTRGYLAPEYATLGLVSEKIDVFSFGVLVLEVVSGRRNLDSSYAGDRAYLAEWAWSLCNTGKLLELVDPMLVLHSEEQGEVHRVINIALSCLHTAPEKRPTMAHVVAMLQGDMDVASVVHSSSTSTFHIQSPHFDTTSTCYSGIESEHPDAAILSSVDRSLEIGSLTLSRGA</sequence>
<keyword evidence="2" id="KW-0723">Serine/threonine-protein kinase</keyword>
<keyword evidence="10 14" id="KW-0067">ATP-binding</keyword>
<dbReference type="FunFam" id="1.10.510.10:FF:000590">
    <property type="entry name" value="PR5-like receptor kinase"/>
    <property type="match status" value="1"/>
</dbReference>
<keyword evidence="7" id="KW-0677">Repeat</keyword>
<keyword evidence="18" id="KW-0675">Receptor</keyword>
<evidence type="ECO:0000256" key="6">
    <source>
        <dbReference type="ARBA" id="ARBA00022729"/>
    </source>
</evidence>
<dbReference type="EMBL" id="KX159241">
    <property type="protein sequence ID" value="APU94845.1"/>
    <property type="molecule type" value="mRNA"/>
</dbReference>
<dbReference type="PROSITE" id="PS00107">
    <property type="entry name" value="PROTEIN_KINASE_ATP"/>
    <property type="match status" value="1"/>
</dbReference>
<keyword evidence="3" id="KW-0433">Leucine-rich repeat</keyword>
<dbReference type="FunFam" id="3.30.200.20:FF:000415">
    <property type="entry name" value="receptor-like serine/threonine-protein kinase NCRK"/>
    <property type="match status" value="1"/>
</dbReference>
<keyword evidence="8 14" id="KW-0547">Nucleotide-binding</keyword>
<evidence type="ECO:0000256" key="14">
    <source>
        <dbReference type="PROSITE-ProRule" id="PRU10141"/>
    </source>
</evidence>
<organism evidence="18">
    <name type="scientific">Pohlia nutans</name>
    <dbReference type="NCBI Taxonomy" id="140635"/>
    <lineage>
        <taxon>Eukaryota</taxon>
        <taxon>Viridiplantae</taxon>
        <taxon>Streptophyta</taxon>
        <taxon>Embryophyta</taxon>
        <taxon>Bryophyta</taxon>
        <taxon>Bryophytina</taxon>
        <taxon>Bryopsida</taxon>
        <taxon>Bryidae</taxon>
        <taxon>Bryanae</taxon>
        <taxon>Bryales</taxon>
        <taxon>Mniaceae</taxon>
        <taxon>Pohlia</taxon>
    </lineage>
</organism>
<evidence type="ECO:0000256" key="15">
    <source>
        <dbReference type="SAM" id="Phobius"/>
    </source>
</evidence>
<dbReference type="PROSITE" id="PS50011">
    <property type="entry name" value="PROTEIN_KINASE_DOM"/>
    <property type="match status" value="1"/>
</dbReference>
<keyword evidence="11 15" id="KW-1133">Transmembrane helix</keyword>
<dbReference type="SUPFAM" id="SSF52047">
    <property type="entry name" value="RNI-like"/>
    <property type="match status" value="1"/>
</dbReference>
<evidence type="ECO:0000256" key="1">
    <source>
        <dbReference type="ARBA" id="ARBA00004479"/>
    </source>
</evidence>
<name>A0A1P8DYX0_9BRYO</name>
<dbReference type="GO" id="GO:0004674">
    <property type="term" value="F:protein serine/threonine kinase activity"/>
    <property type="evidence" value="ECO:0007669"/>
    <property type="project" value="UniProtKB-KW"/>
</dbReference>
<evidence type="ECO:0000313" key="18">
    <source>
        <dbReference type="EMBL" id="APU94845.1"/>
    </source>
</evidence>
<evidence type="ECO:0000256" key="12">
    <source>
        <dbReference type="ARBA" id="ARBA00023136"/>
    </source>
</evidence>
<evidence type="ECO:0000256" key="7">
    <source>
        <dbReference type="ARBA" id="ARBA00022737"/>
    </source>
</evidence>
<dbReference type="PANTHER" id="PTHR48006">
    <property type="entry name" value="LEUCINE-RICH REPEAT-CONTAINING PROTEIN DDB_G0281931-RELATED"/>
    <property type="match status" value="1"/>
</dbReference>
<evidence type="ECO:0000256" key="5">
    <source>
        <dbReference type="ARBA" id="ARBA00022692"/>
    </source>
</evidence>
<feature type="signal peptide" evidence="16">
    <location>
        <begin position="1"/>
        <end position="28"/>
    </location>
</feature>
<feature type="binding site" evidence="14">
    <location>
        <position position="575"/>
    </location>
    <ligand>
        <name>ATP</name>
        <dbReference type="ChEBI" id="CHEBI:30616"/>
    </ligand>
</feature>
<dbReference type="PROSITE" id="PS51450">
    <property type="entry name" value="LRR"/>
    <property type="match status" value="1"/>
</dbReference>
<keyword evidence="9 18" id="KW-0418">Kinase</keyword>
<evidence type="ECO:0000256" key="11">
    <source>
        <dbReference type="ARBA" id="ARBA00022989"/>
    </source>
</evidence>
<dbReference type="Pfam" id="PF07714">
    <property type="entry name" value="PK_Tyr_Ser-Thr"/>
    <property type="match status" value="1"/>
</dbReference>
<dbReference type="GO" id="GO:0005524">
    <property type="term" value="F:ATP binding"/>
    <property type="evidence" value="ECO:0007669"/>
    <property type="project" value="UniProtKB-UniRule"/>
</dbReference>
<keyword evidence="6 16" id="KW-0732">Signal</keyword>
<feature type="domain" description="Protein kinase" evidence="17">
    <location>
        <begin position="547"/>
        <end position="823"/>
    </location>
</feature>
<dbReference type="AlphaFoldDB" id="A0A1P8DYX0"/>
<dbReference type="Pfam" id="PF00560">
    <property type="entry name" value="LRR_1"/>
    <property type="match status" value="3"/>
</dbReference>
<evidence type="ECO:0000256" key="10">
    <source>
        <dbReference type="ARBA" id="ARBA00022840"/>
    </source>
</evidence>
<reference evidence="18" key="1">
    <citation type="submission" date="2016-04" db="EMBL/GenBank/DDBJ databases">
        <authorList>
            <person name="Evans L.H."/>
            <person name="Alamgir A."/>
            <person name="Owens N."/>
            <person name="Weber N.D."/>
            <person name="Virtaneva K."/>
            <person name="Barbian K."/>
            <person name="Babar A."/>
            <person name="Rosenke K."/>
        </authorList>
    </citation>
    <scope>NUCLEOTIDE SEQUENCE</scope>
    <source>
        <strain evidence="18">Antarctic moss No.L</strain>
    </source>
</reference>
<accession>A0A1P8DYX0</accession>
<dbReference type="PROSITE" id="PS00108">
    <property type="entry name" value="PROTEIN_KINASE_ST"/>
    <property type="match status" value="1"/>
</dbReference>
<dbReference type="InterPro" id="IPR051824">
    <property type="entry name" value="LRR_Rcpt-Like_S/T_Kinase"/>
</dbReference>
<feature type="chain" id="PRO_5012546366" evidence="16">
    <location>
        <begin position="29"/>
        <end position="882"/>
    </location>
</feature>
<dbReference type="InterPro" id="IPR000719">
    <property type="entry name" value="Prot_kinase_dom"/>
</dbReference>
<comment type="subcellular location">
    <subcellularLocation>
        <location evidence="1">Membrane</location>
        <topology evidence="1">Single-pass type I membrane protein</topology>
    </subcellularLocation>
</comment>
<dbReference type="InterPro" id="IPR001245">
    <property type="entry name" value="Ser-Thr/Tyr_kinase_cat_dom"/>
</dbReference>
<keyword evidence="5 15" id="KW-0812">Transmembrane</keyword>
<dbReference type="GO" id="GO:0016020">
    <property type="term" value="C:membrane"/>
    <property type="evidence" value="ECO:0007669"/>
    <property type="project" value="UniProtKB-SubCell"/>
</dbReference>
<dbReference type="InterPro" id="IPR001611">
    <property type="entry name" value="Leu-rich_rpt"/>
</dbReference>
<dbReference type="PANTHER" id="PTHR48006:SF34">
    <property type="entry name" value="OS08G0203700 PROTEIN"/>
    <property type="match status" value="1"/>
</dbReference>
<protein>
    <submittedName>
        <fullName evidence="18">Leucine-rich repeat receptor-like protein kinase</fullName>
    </submittedName>
</protein>
<dbReference type="InterPro" id="IPR011009">
    <property type="entry name" value="Kinase-like_dom_sf"/>
</dbReference>
<keyword evidence="12 15" id="KW-0472">Membrane</keyword>
<evidence type="ECO:0000256" key="13">
    <source>
        <dbReference type="ARBA" id="ARBA00023180"/>
    </source>
</evidence>
<evidence type="ECO:0000256" key="8">
    <source>
        <dbReference type="ARBA" id="ARBA00022741"/>
    </source>
</evidence>
<dbReference type="CDD" id="cd14066">
    <property type="entry name" value="STKc_IRAK"/>
    <property type="match status" value="1"/>
</dbReference>
<evidence type="ECO:0000259" key="17">
    <source>
        <dbReference type="PROSITE" id="PS50011"/>
    </source>
</evidence>
<dbReference type="SUPFAM" id="SSF56112">
    <property type="entry name" value="Protein kinase-like (PK-like)"/>
    <property type="match status" value="1"/>
</dbReference>
<keyword evidence="13" id="KW-0325">Glycoprotein</keyword>